<feature type="domain" description="RING-type" evidence="2">
    <location>
        <begin position="36"/>
        <end position="95"/>
    </location>
</feature>
<sequence length="286" mass="32433">MSTQQNKEKCSETYWPLLKEQLSSGKVSFNDLELPCSICYDTMGIQDSELAADETGYHHGAVILPCGHMFGYSCFRQAVEASEEDEMNVCCPSCRASVTHSKCGHVHEGQRMPTCLKELNLVASIPKGGHMMESCKHCIVSSYLMALQSYLNLLPANPELQTDLHISIKTRYHLYTSFPRPEFSEEVSVPASVARLFRTIMADHKEIESGESYYHACAEGTWCDEPISDYTVLQCYITGPPPPKPLLFWDYVEYRNLQDMRYGVAPKTLEELRASYDSESYWGWLS</sequence>
<dbReference type="Gene3D" id="3.30.40.10">
    <property type="entry name" value="Zinc/RING finger domain, C3HC4 (zinc finger)"/>
    <property type="match status" value="1"/>
</dbReference>
<dbReference type="Proteomes" id="UP001187734">
    <property type="component" value="Unassembled WGS sequence"/>
</dbReference>
<keyword evidence="4" id="KW-1185">Reference proteome</keyword>
<organism evidence="3 4">
    <name type="scientific">Fusarium torulosum</name>
    <dbReference type="NCBI Taxonomy" id="33205"/>
    <lineage>
        <taxon>Eukaryota</taxon>
        <taxon>Fungi</taxon>
        <taxon>Dikarya</taxon>
        <taxon>Ascomycota</taxon>
        <taxon>Pezizomycotina</taxon>
        <taxon>Sordariomycetes</taxon>
        <taxon>Hypocreomycetidae</taxon>
        <taxon>Hypocreales</taxon>
        <taxon>Nectriaceae</taxon>
        <taxon>Fusarium</taxon>
    </lineage>
</organism>
<keyword evidence="1" id="KW-0863">Zinc-finger</keyword>
<dbReference type="GO" id="GO:0008270">
    <property type="term" value="F:zinc ion binding"/>
    <property type="evidence" value="ECO:0007669"/>
    <property type="project" value="UniProtKB-KW"/>
</dbReference>
<protein>
    <recommendedName>
        <fullName evidence="2">RING-type domain-containing protein</fullName>
    </recommendedName>
</protein>
<accession>A0AAE8SL41</accession>
<dbReference type="Pfam" id="PF13639">
    <property type="entry name" value="zf-RING_2"/>
    <property type="match status" value="1"/>
</dbReference>
<evidence type="ECO:0000256" key="1">
    <source>
        <dbReference type="PROSITE-ProRule" id="PRU00175"/>
    </source>
</evidence>
<keyword evidence="1" id="KW-0862">Zinc</keyword>
<evidence type="ECO:0000313" key="3">
    <source>
        <dbReference type="EMBL" id="SPJ82071.1"/>
    </source>
</evidence>
<dbReference type="InterPro" id="IPR001841">
    <property type="entry name" value="Znf_RING"/>
</dbReference>
<dbReference type="InterPro" id="IPR013083">
    <property type="entry name" value="Znf_RING/FYVE/PHD"/>
</dbReference>
<gene>
    <name evidence="3" type="ORF">FTOL_09476</name>
</gene>
<dbReference type="PROSITE" id="PS50089">
    <property type="entry name" value="ZF_RING_2"/>
    <property type="match status" value="1"/>
</dbReference>
<evidence type="ECO:0000313" key="4">
    <source>
        <dbReference type="Proteomes" id="UP001187734"/>
    </source>
</evidence>
<dbReference type="SMART" id="SM00184">
    <property type="entry name" value="RING"/>
    <property type="match status" value="1"/>
</dbReference>
<name>A0AAE8SL41_9HYPO</name>
<dbReference type="AlphaFoldDB" id="A0AAE8SL41"/>
<dbReference type="SUPFAM" id="SSF57850">
    <property type="entry name" value="RING/U-box"/>
    <property type="match status" value="1"/>
</dbReference>
<dbReference type="EMBL" id="ONZP01000344">
    <property type="protein sequence ID" value="SPJ82071.1"/>
    <property type="molecule type" value="Genomic_DNA"/>
</dbReference>
<comment type="caution">
    <text evidence="3">The sequence shown here is derived from an EMBL/GenBank/DDBJ whole genome shotgun (WGS) entry which is preliminary data.</text>
</comment>
<evidence type="ECO:0000259" key="2">
    <source>
        <dbReference type="PROSITE" id="PS50089"/>
    </source>
</evidence>
<reference evidence="3" key="1">
    <citation type="submission" date="2018-03" db="EMBL/GenBank/DDBJ databases">
        <authorList>
            <person name="Guldener U."/>
        </authorList>
    </citation>
    <scope>NUCLEOTIDE SEQUENCE</scope>
</reference>
<proteinExistence type="predicted"/>
<keyword evidence="1" id="KW-0479">Metal-binding</keyword>